<organism evidence="1 2">
    <name type="scientific">Mesonia oceanica</name>
    <dbReference type="NCBI Taxonomy" id="2687242"/>
    <lineage>
        <taxon>Bacteria</taxon>
        <taxon>Pseudomonadati</taxon>
        <taxon>Bacteroidota</taxon>
        <taxon>Flavobacteriia</taxon>
        <taxon>Flavobacteriales</taxon>
        <taxon>Flavobacteriaceae</taxon>
        <taxon>Mesonia</taxon>
    </lineage>
</organism>
<keyword evidence="2" id="KW-1185">Reference proteome</keyword>
<protein>
    <submittedName>
        <fullName evidence="1">UDP-N-acetyl-D-mannosaminuronic acid transferase</fullName>
        <ecNumber evidence="1">2.4.1.180</ecNumber>
    </submittedName>
</protein>
<dbReference type="Proteomes" id="UP000356253">
    <property type="component" value="Unassembled WGS sequence"/>
</dbReference>
<sequence>MANRIHILNTQIDNLTMKETLNEVSKAIHNKKLLHHTVVNAGKIVALQTDEELKKGVNEADIINADGQAVIWASKILNKPLKERVAGIDLFSNLIEFAYRNDYKIYLLGAKDEVVTKLIYKIETEYSSNIVAGAHHGYFRKDQEQAIVNEIANSGAQMLFVAMSSPKKEIFLNKYKVKLSALNFIMGVGGSFDVLAGKTKRAPKWMQNVGLEWFYRFIQEPRRMWRRYLLGNIKFIYLVIKEKLKLSRK</sequence>
<dbReference type="EMBL" id="CABVMM010000001">
    <property type="protein sequence ID" value="VVU98768.1"/>
    <property type="molecule type" value="Genomic_DNA"/>
</dbReference>
<dbReference type="EC" id="2.4.1.180" evidence="1"/>
<keyword evidence="1" id="KW-0328">Glycosyltransferase</keyword>
<evidence type="ECO:0000313" key="1">
    <source>
        <dbReference type="EMBL" id="VVU98768.1"/>
    </source>
</evidence>
<reference evidence="1" key="1">
    <citation type="submission" date="2019-09" db="EMBL/GenBank/DDBJ databases">
        <authorList>
            <person name="Rodrigo-Torres L."/>
            <person name="Arahal R. D."/>
            <person name="Lucena T."/>
        </authorList>
    </citation>
    <scope>NUCLEOTIDE SEQUENCE</scope>
    <source>
        <strain evidence="1">ISS653</strain>
    </source>
</reference>
<gene>
    <name evidence="1" type="primary">wecG</name>
    <name evidence="1" type="ORF">FVB9532_00014</name>
</gene>
<keyword evidence="1" id="KW-0808">Transferase</keyword>
<comment type="caution">
    <text evidence="1">The sequence shown here is derived from an EMBL/GenBank/DDBJ whole genome shotgun (WGS) entry which is preliminary data.</text>
</comment>
<accession>A0AC61Y2K4</accession>
<proteinExistence type="predicted"/>
<name>A0AC61Y2K4_9FLAO</name>
<evidence type="ECO:0000313" key="2">
    <source>
        <dbReference type="Proteomes" id="UP000356253"/>
    </source>
</evidence>